<proteinExistence type="predicted"/>
<dbReference type="EMBL" id="CAJVPT010056250">
    <property type="protein sequence ID" value="CAG8756535.1"/>
    <property type="molecule type" value="Genomic_DNA"/>
</dbReference>
<gene>
    <name evidence="1" type="ORF">ACOLOM_LOCUS12991</name>
</gene>
<evidence type="ECO:0000313" key="1">
    <source>
        <dbReference type="EMBL" id="CAG8756535.1"/>
    </source>
</evidence>
<protein>
    <submittedName>
        <fullName evidence="1">394_t:CDS:1</fullName>
    </submittedName>
</protein>
<organism evidence="1 2">
    <name type="scientific">Acaulospora colombiana</name>
    <dbReference type="NCBI Taxonomy" id="27376"/>
    <lineage>
        <taxon>Eukaryota</taxon>
        <taxon>Fungi</taxon>
        <taxon>Fungi incertae sedis</taxon>
        <taxon>Mucoromycota</taxon>
        <taxon>Glomeromycotina</taxon>
        <taxon>Glomeromycetes</taxon>
        <taxon>Diversisporales</taxon>
        <taxon>Acaulosporaceae</taxon>
        <taxon>Acaulospora</taxon>
    </lineage>
</organism>
<comment type="caution">
    <text evidence="1">The sequence shown here is derived from an EMBL/GenBank/DDBJ whole genome shotgun (WGS) entry which is preliminary data.</text>
</comment>
<keyword evidence="2" id="KW-1185">Reference proteome</keyword>
<evidence type="ECO:0000313" key="2">
    <source>
        <dbReference type="Proteomes" id="UP000789525"/>
    </source>
</evidence>
<reference evidence="1" key="1">
    <citation type="submission" date="2021-06" db="EMBL/GenBank/DDBJ databases">
        <authorList>
            <person name="Kallberg Y."/>
            <person name="Tangrot J."/>
            <person name="Rosling A."/>
        </authorList>
    </citation>
    <scope>NUCLEOTIDE SEQUENCE</scope>
    <source>
        <strain evidence="1">CL356</strain>
    </source>
</reference>
<dbReference type="Proteomes" id="UP000789525">
    <property type="component" value="Unassembled WGS sequence"/>
</dbReference>
<feature type="non-terminal residue" evidence="1">
    <location>
        <position position="1"/>
    </location>
</feature>
<name>A0ACA9QLI5_9GLOM</name>
<accession>A0ACA9QLI5</accession>
<sequence length="316" mass="34612">ANAFWNQGKEVVQKAYEESKKQGASGTPANNDGRPRWMQTGTPDIPDMQESMQRQPKSSGFRDDDDVREMDAAPRPQPQRRREPTGPSSSTPAPASQTNDISLFGDDAPSYVSPHRRRPAPTSSLAGLDAPAPRSTSRRPAPSPRPELRASRINIVIPETSPSAIATSVAARTKGTELFKLGQYAEAEAAYTRAITSLPSNHILLASLYTNRAATRLKTGDPGGAVGDCTSAFKLMTVEDDMSKLMDINESMTWTFDGVPGKLDLREQAVKALQRRAAGLEGMERWDRARQDWERLSGLHWPQAQGRVKEEATRSA</sequence>
<feature type="non-terminal residue" evidence="1">
    <location>
        <position position="316"/>
    </location>
</feature>